<feature type="domain" description="Bifunctional inhibitor/plant lipid transfer protein/seed storage helical" evidence="4">
    <location>
        <begin position="37"/>
        <end position="96"/>
    </location>
</feature>
<evidence type="ECO:0000259" key="4">
    <source>
        <dbReference type="Pfam" id="PF00234"/>
    </source>
</evidence>
<comment type="caution">
    <text evidence="5">The sequence shown here is derived from an EMBL/GenBank/DDBJ whole genome shotgun (WGS) entry which is preliminary data.</text>
</comment>
<dbReference type="GO" id="GO:0008289">
    <property type="term" value="F:lipid binding"/>
    <property type="evidence" value="ECO:0007669"/>
    <property type="project" value="UniProtKB-KW"/>
</dbReference>
<feature type="signal peptide" evidence="3">
    <location>
        <begin position="1"/>
        <end position="22"/>
    </location>
</feature>
<keyword evidence="3" id="KW-0732">Signal</keyword>
<sequence>MKFITTLMVIAFVLSVLVPTQALRVLSEDKKVACIVTDLQVCLPALETPIPPSAECCKNLKIQKSCLCDYMENPSIEKYLEPARKVFAACGMPYPREDAIEVKATHHPVDVVPTHAHTSDVHA</sequence>
<gene>
    <name evidence="5" type="ORF">ISN44_As01g036680</name>
</gene>
<dbReference type="Proteomes" id="UP000694251">
    <property type="component" value="Chromosome 1"/>
</dbReference>
<dbReference type="GO" id="GO:0006869">
    <property type="term" value="P:lipid transport"/>
    <property type="evidence" value="ECO:0007669"/>
    <property type="project" value="InterPro"/>
</dbReference>
<feature type="chain" id="PRO_5035752954" evidence="3">
    <location>
        <begin position="23"/>
        <end position="123"/>
    </location>
</feature>
<dbReference type="AlphaFoldDB" id="A0A8T2H9M3"/>
<proteinExistence type="predicted"/>
<keyword evidence="6" id="KW-1185">Reference proteome</keyword>
<evidence type="ECO:0000256" key="2">
    <source>
        <dbReference type="ARBA" id="ARBA00023121"/>
    </source>
</evidence>
<dbReference type="PANTHER" id="PTHR33214">
    <property type="entry name" value="BIFUNCTIONAL INHIBITOR/LIPID-TRANSFER PROTEIN/SEED STORAGE 2S ALBUMIN SUPERFAMILY PROTEIN"/>
    <property type="match status" value="1"/>
</dbReference>
<dbReference type="Pfam" id="PF00234">
    <property type="entry name" value="Tryp_alpha_amyl"/>
    <property type="match status" value="1"/>
</dbReference>
<protein>
    <submittedName>
        <fullName evidence="5">Bifunctional inhibitor/plant lipid transfer protein/seed storage helical domain</fullName>
    </submittedName>
</protein>
<evidence type="ECO:0000313" key="5">
    <source>
        <dbReference type="EMBL" id="KAG7656578.1"/>
    </source>
</evidence>
<evidence type="ECO:0000313" key="6">
    <source>
        <dbReference type="Proteomes" id="UP000694251"/>
    </source>
</evidence>
<keyword evidence="1" id="KW-0813">Transport</keyword>
<dbReference type="PANTHER" id="PTHR33214:SF47">
    <property type="entry name" value="BIFUNCTIONAL INHIBITOR_LIPID-TRANSFER PROTEIN_SEED STORAGE 2S ALBUMIN SUPERFAMILY PROTEIN"/>
    <property type="match status" value="1"/>
</dbReference>
<dbReference type="OrthoDB" id="665742at2759"/>
<organism evidence="5 6">
    <name type="scientific">Arabidopsis suecica</name>
    <name type="common">Swedish thale-cress</name>
    <name type="synonym">Cardaminopsis suecica</name>
    <dbReference type="NCBI Taxonomy" id="45249"/>
    <lineage>
        <taxon>Eukaryota</taxon>
        <taxon>Viridiplantae</taxon>
        <taxon>Streptophyta</taxon>
        <taxon>Embryophyta</taxon>
        <taxon>Tracheophyta</taxon>
        <taxon>Spermatophyta</taxon>
        <taxon>Magnoliopsida</taxon>
        <taxon>eudicotyledons</taxon>
        <taxon>Gunneridae</taxon>
        <taxon>Pentapetalae</taxon>
        <taxon>rosids</taxon>
        <taxon>malvids</taxon>
        <taxon>Brassicales</taxon>
        <taxon>Brassicaceae</taxon>
        <taxon>Camelineae</taxon>
        <taxon>Arabidopsis</taxon>
    </lineage>
</organism>
<dbReference type="EMBL" id="JAEFBJ010000001">
    <property type="protein sequence ID" value="KAG7656578.1"/>
    <property type="molecule type" value="Genomic_DNA"/>
</dbReference>
<accession>A0A8T2H9M3</accession>
<reference evidence="5 6" key="1">
    <citation type="submission" date="2020-12" db="EMBL/GenBank/DDBJ databases">
        <title>Concerted genomic and epigenomic changes stabilize Arabidopsis allopolyploids.</title>
        <authorList>
            <person name="Chen Z."/>
        </authorList>
    </citation>
    <scope>NUCLEOTIDE SEQUENCE [LARGE SCALE GENOMIC DNA]</scope>
    <source>
        <strain evidence="5">As9502</strain>
        <tissue evidence="5">Leaf</tissue>
    </source>
</reference>
<dbReference type="InterPro" id="IPR016140">
    <property type="entry name" value="Bifunc_inhib/LTP/seed_store"/>
</dbReference>
<dbReference type="CDD" id="cd01959">
    <property type="entry name" value="nsLTP2"/>
    <property type="match status" value="1"/>
</dbReference>
<evidence type="ECO:0000256" key="3">
    <source>
        <dbReference type="SAM" id="SignalP"/>
    </source>
</evidence>
<dbReference type="InterPro" id="IPR033872">
    <property type="entry name" value="nsLTP2"/>
</dbReference>
<evidence type="ECO:0000256" key="1">
    <source>
        <dbReference type="ARBA" id="ARBA00022448"/>
    </source>
</evidence>
<keyword evidence="2" id="KW-0446">Lipid-binding</keyword>
<name>A0A8T2H9M3_ARASU</name>